<evidence type="ECO:0000256" key="3">
    <source>
        <dbReference type="ARBA" id="ARBA00023136"/>
    </source>
</evidence>
<dbReference type="Proteomes" id="UP000077748">
    <property type="component" value="Chromosome"/>
</dbReference>
<evidence type="ECO:0000313" key="9">
    <source>
        <dbReference type="Proteomes" id="UP000077748"/>
    </source>
</evidence>
<keyword evidence="1" id="KW-1003">Cell membrane</keyword>
<dbReference type="AlphaFoldDB" id="A0A1A9K9Y2"/>
<sequence length="69" mass="7695">MKKHLLLAACLLALAGCSSEYIISTADGQMITTDNKPKLDKASGMIRFEDSEGREQMIPQSQIRQIIER</sequence>
<keyword evidence="4" id="KW-0564">Palmitate</keyword>
<organism evidence="8 9">
    <name type="scientific">Pseudomonas citronellolis</name>
    <dbReference type="NCBI Taxonomy" id="53408"/>
    <lineage>
        <taxon>Bacteria</taxon>
        <taxon>Pseudomonadati</taxon>
        <taxon>Pseudomonadota</taxon>
        <taxon>Gammaproteobacteria</taxon>
        <taxon>Pseudomonadales</taxon>
        <taxon>Pseudomonadaceae</taxon>
        <taxon>Pseudomonas</taxon>
    </lineage>
</organism>
<name>A0A1A9K9Y2_9PSED</name>
<dbReference type="InterPro" id="IPR047807">
    <property type="entry name" value="YgdI/YgdR-like_SH3-like"/>
</dbReference>
<evidence type="ECO:0000256" key="4">
    <source>
        <dbReference type="ARBA" id="ARBA00023139"/>
    </source>
</evidence>
<feature type="chain" id="PRO_5008391541" description="Lipoprotein YgdI/YgdR-like SH3-like domain-containing protein" evidence="6">
    <location>
        <begin position="21"/>
        <end position="69"/>
    </location>
</feature>
<evidence type="ECO:0000313" key="8">
    <source>
        <dbReference type="EMBL" id="ANI14324.1"/>
    </source>
</evidence>
<dbReference type="PROSITE" id="PS51257">
    <property type="entry name" value="PROKAR_LIPOPROTEIN"/>
    <property type="match status" value="1"/>
</dbReference>
<accession>A0A1A9K9Y2</accession>
<gene>
    <name evidence="8" type="ORF">A9C11_10145</name>
</gene>
<dbReference type="PANTHER" id="PTHR37011">
    <property type="entry name" value="POT FAMILY PEPTIDE TRANSPORT PROTEIN-RELATED"/>
    <property type="match status" value="1"/>
</dbReference>
<keyword evidence="5" id="KW-0449">Lipoprotein</keyword>
<dbReference type="Gene3D" id="2.30.30.100">
    <property type="match status" value="1"/>
</dbReference>
<dbReference type="InterPro" id="IPR010305">
    <property type="entry name" value="YgdI/YgdR-like"/>
</dbReference>
<reference evidence="8 9" key="1">
    <citation type="submission" date="2016-05" db="EMBL/GenBank/DDBJ databases">
        <title>Genome Sequence of Pseudomonas citronellolis Strain SJTE-3, an Estrogens and Persistent Organic Pollutants degradation strain.</title>
        <authorList>
            <person name="Liang R."/>
        </authorList>
    </citation>
    <scope>NUCLEOTIDE SEQUENCE [LARGE SCALE GENOMIC DNA]</scope>
    <source>
        <strain evidence="8 9">SJTE-3</strain>
    </source>
</reference>
<keyword evidence="3" id="KW-0472">Membrane</keyword>
<feature type="signal peptide" evidence="6">
    <location>
        <begin position="1"/>
        <end position="20"/>
    </location>
</feature>
<evidence type="ECO:0000256" key="6">
    <source>
        <dbReference type="SAM" id="SignalP"/>
    </source>
</evidence>
<evidence type="ECO:0000256" key="2">
    <source>
        <dbReference type="ARBA" id="ARBA00022729"/>
    </source>
</evidence>
<evidence type="ECO:0000256" key="5">
    <source>
        <dbReference type="ARBA" id="ARBA00023288"/>
    </source>
</evidence>
<evidence type="ECO:0000256" key="1">
    <source>
        <dbReference type="ARBA" id="ARBA00022475"/>
    </source>
</evidence>
<dbReference type="PANTHER" id="PTHR37011:SF1">
    <property type="entry name" value="POT FAMILY PEPTIDE TRANSPORT PROTEIN"/>
    <property type="match status" value="1"/>
</dbReference>
<dbReference type="Pfam" id="PF06004">
    <property type="entry name" value="DUF903"/>
    <property type="match status" value="1"/>
</dbReference>
<proteinExistence type="predicted"/>
<evidence type="ECO:0000259" key="7">
    <source>
        <dbReference type="Pfam" id="PF06004"/>
    </source>
</evidence>
<dbReference type="EMBL" id="CP015878">
    <property type="protein sequence ID" value="ANI14324.1"/>
    <property type="molecule type" value="Genomic_DNA"/>
</dbReference>
<dbReference type="SUPFAM" id="SSF50182">
    <property type="entry name" value="Sm-like ribonucleoproteins"/>
    <property type="match status" value="1"/>
</dbReference>
<keyword evidence="2 6" id="KW-0732">Signal</keyword>
<dbReference type="RefSeq" id="WP_009623473.1">
    <property type="nucleotide sequence ID" value="NZ_CP015878.1"/>
</dbReference>
<protein>
    <recommendedName>
        <fullName evidence="7">Lipoprotein YgdI/YgdR-like SH3-like domain-containing protein</fullName>
    </recommendedName>
</protein>
<dbReference type="InterPro" id="IPR010920">
    <property type="entry name" value="LSM_dom_sf"/>
</dbReference>
<feature type="domain" description="Lipoprotein YgdI/YgdR-like SH3-like" evidence="7">
    <location>
        <begin position="20"/>
        <end position="68"/>
    </location>
</feature>
<dbReference type="NCBIfam" id="NF033216">
    <property type="entry name" value="lipo_YgdI_YgdR"/>
    <property type="match status" value="1"/>
</dbReference>